<organism evidence="2 3">
    <name type="scientific">Diaporthe ampelina</name>
    <dbReference type="NCBI Taxonomy" id="1214573"/>
    <lineage>
        <taxon>Eukaryota</taxon>
        <taxon>Fungi</taxon>
        <taxon>Dikarya</taxon>
        <taxon>Ascomycota</taxon>
        <taxon>Pezizomycotina</taxon>
        <taxon>Sordariomycetes</taxon>
        <taxon>Sordariomycetidae</taxon>
        <taxon>Diaporthales</taxon>
        <taxon>Diaporthaceae</taxon>
        <taxon>Diaporthe</taxon>
    </lineage>
</organism>
<dbReference type="PANTHER" id="PTHR42791:SF17">
    <property type="entry name" value="ACETYLTRANSFERASE, GNAT FAMILY FAMILY (AFU_ORTHOLOGUE AFUA_8G05690)"/>
    <property type="match status" value="1"/>
</dbReference>
<dbReference type="PROSITE" id="PS51186">
    <property type="entry name" value="GNAT"/>
    <property type="match status" value="1"/>
</dbReference>
<gene>
    <name evidence="2" type="ORF">UCDDA912_g10412</name>
</gene>
<accession>A0A0G2H303</accession>
<dbReference type="Pfam" id="PF13508">
    <property type="entry name" value="Acetyltransf_7"/>
    <property type="match status" value="1"/>
</dbReference>
<keyword evidence="3" id="KW-1185">Reference proteome</keyword>
<dbReference type="InterPro" id="IPR052523">
    <property type="entry name" value="Trichothecene_AcTrans"/>
</dbReference>
<dbReference type="CDD" id="cd04301">
    <property type="entry name" value="NAT_SF"/>
    <property type="match status" value="1"/>
</dbReference>
<reference evidence="2 3" key="2">
    <citation type="submission" date="2015-05" db="EMBL/GenBank/DDBJ databases">
        <authorList>
            <person name="Morales-Cruz A."/>
            <person name="Amrine K.C."/>
            <person name="Cantu D."/>
        </authorList>
    </citation>
    <scope>NUCLEOTIDE SEQUENCE [LARGE SCALE GENOMIC DNA]</scope>
    <source>
        <strain evidence="2">DA912</strain>
    </source>
</reference>
<protein>
    <submittedName>
        <fullName evidence="2">Putative gnat family</fullName>
    </submittedName>
</protein>
<dbReference type="OrthoDB" id="10017208at2759"/>
<feature type="domain" description="N-acetyltransferase" evidence="1">
    <location>
        <begin position="70"/>
        <end position="212"/>
    </location>
</feature>
<comment type="caution">
    <text evidence="2">The sequence shown here is derived from an EMBL/GenBank/DDBJ whole genome shotgun (WGS) entry which is preliminary data.</text>
</comment>
<reference evidence="2 3" key="1">
    <citation type="submission" date="2015-05" db="EMBL/GenBank/DDBJ databases">
        <title>Distinctive expansion of gene families associated with plant cell wall degradation and secondary metabolism in the genomes of grapevine trunk pathogens.</title>
        <authorList>
            <person name="Lawrence D.P."/>
            <person name="Travadon R."/>
            <person name="Rolshausen P.E."/>
            <person name="Baumgartner K."/>
        </authorList>
    </citation>
    <scope>NUCLEOTIDE SEQUENCE [LARGE SCALE GENOMIC DNA]</scope>
    <source>
        <strain evidence="2">DA912</strain>
    </source>
</reference>
<dbReference type="GO" id="GO:0016747">
    <property type="term" value="F:acyltransferase activity, transferring groups other than amino-acyl groups"/>
    <property type="evidence" value="ECO:0007669"/>
    <property type="project" value="InterPro"/>
</dbReference>
<dbReference type="SUPFAM" id="SSF55729">
    <property type="entry name" value="Acyl-CoA N-acyltransferases (Nat)"/>
    <property type="match status" value="1"/>
</dbReference>
<dbReference type="STRING" id="1214573.A0A0G2H303"/>
<evidence type="ECO:0000259" key="1">
    <source>
        <dbReference type="PROSITE" id="PS51186"/>
    </source>
</evidence>
<name>A0A0G2H303_9PEZI</name>
<evidence type="ECO:0000313" key="3">
    <source>
        <dbReference type="Proteomes" id="UP000034680"/>
    </source>
</evidence>
<dbReference type="InterPro" id="IPR000182">
    <property type="entry name" value="GNAT_dom"/>
</dbReference>
<dbReference type="InterPro" id="IPR016181">
    <property type="entry name" value="Acyl_CoA_acyltransferase"/>
</dbReference>
<proteinExistence type="predicted"/>
<dbReference type="EMBL" id="LCUC01000659">
    <property type="protein sequence ID" value="KKY29668.1"/>
    <property type="molecule type" value="Genomic_DNA"/>
</dbReference>
<dbReference type="Proteomes" id="UP000034680">
    <property type="component" value="Unassembled WGS sequence"/>
</dbReference>
<sequence length="212" mass="23857">MQRPSSIRYARRDELTAMAQLSITSFRQSGRQVNAALFPERLRVKPGDTDEVDFSVRNMARTFDYKNRHYVVAVNDQDDIMGWAEWTSGEDPVEEMTPDERDKKRAEGLARLPRSFDLEAAQRLGREAEGLSNKLREALGLNSAVVHPAHQRKGVGKMLTRWGMERAAEENKAVHFLSSPSGANLYRALGFEEVGSGEILGGVEYAFVKRAE</sequence>
<dbReference type="AlphaFoldDB" id="A0A0G2H303"/>
<evidence type="ECO:0000313" key="2">
    <source>
        <dbReference type="EMBL" id="KKY29668.1"/>
    </source>
</evidence>
<dbReference type="PANTHER" id="PTHR42791">
    <property type="entry name" value="GNAT FAMILY ACETYLTRANSFERASE"/>
    <property type="match status" value="1"/>
</dbReference>
<dbReference type="Gene3D" id="3.40.630.30">
    <property type="match status" value="1"/>
</dbReference>